<keyword evidence="1" id="KW-1133">Transmembrane helix</keyword>
<keyword evidence="3" id="KW-1185">Reference proteome</keyword>
<dbReference type="AlphaFoldDB" id="A0A1M5VAW8"/>
<sequence length="153" mass="17533">MKDKEKFLLIYVILIIPTLIIGMATQKPFISVNNFAWIIVLFNTVVFLVSLRLFKVESQSALFFLTYILVIFIILIIDKDYFYAAYIQSTPTCIFPKVVLNICIILAVPFIPIFEVLFNLNIFSLSAIIIPAFIGILMTLSKVVIEFNRKGKK</sequence>
<feature type="transmembrane region" description="Helical" evidence="1">
    <location>
        <begin position="98"/>
        <end position="118"/>
    </location>
</feature>
<dbReference type="RefSeq" id="WP_072831047.1">
    <property type="nucleotide sequence ID" value="NZ_FQXP01000004.1"/>
</dbReference>
<keyword evidence="1" id="KW-0812">Transmembrane</keyword>
<keyword evidence="1" id="KW-0472">Membrane</keyword>
<proteinExistence type="predicted"/>
<organism evidence="2 3">
    <name type="scientific">Clostridium collagenovorans DSM 3089</name>
    <dbReference type="NCBI Taxonomy" id="1121306"/>
    <lineage>
        <taxon>Bacteria</taxon>
        <taxon>Bacillati</taxon>
        <taxon>Bacillota</taxon>
        <taxon>Clostridia</taxon>
        <taxon>Eubacteriales</taxon>
        <taxon>Clostridiaceae</taxon>
        <taxon>Clostridium</taxon>
    </lineage>
</organism>
<dbReference type="EMBL" id="FQXP01000004">
    <property type="protein sequence ID" value="SHH72351.1"/>
    <property type="molecule type" value="Genomic_DNA"/>
</dbReference>
<feature type="transmembrane region" description="Helical" evidence="1">
    <location>
        <begin position="60"/>
        <end position="77"/>
    </location>
</feature>
<feature type="transmembrane region" description="Helical" evidence="1">
    <location>
        <begin position="35"/>
        <end position="54"/>
    </location>
</feature>
<dbReference type="Proteomes" id="UP000184526">
    <property type="component" value="Unassembled WGS sequence"/>
</dbReference>
<gene>
    <name evidence="2" type="ORF">SAMN02745196_01202</name>
</gene>
<protein>
    <submittedName>
        <fullName evidence="2">Uncharacterized protein</fullName>
    </submittedName>
</protein>
<evidence type="ECO:0000313" key="2">
    <source>
        <dbReference type="EMBL" id="SHH72351.1"/>
    </source>
</evidence>
<feature type="transmembrane region" description="Helical" evidence="1">
    <location>
        <begin position="124"/>
        <end position="145"/>
    </location>
</feature>
<evidence type="ECO:0000256" key="1">
    <source>
        <dbReference type="SAM" id="Phobius"/>
    </source>
</evidence>
<name>A0A1M5VAW8_9CLOT</name>
<feature type="transmembrane region" description="Helical" evidence="1">
    <location>
        <begin position="6"/>
        <end position="23"/>
    </location>
</feature>
<dbReference type="OrthoDB" id="9858975at2"/>
<reference evidence="2 3" key="1">
    <citation type="submission" date="2016-11" db="EMBL/GenBank/DDBJ databases">
        <authorList>
            <person name="Jaros S."/>
            <person name="Januszkiewicz K."/>
            <person name="Wedrychowicz H."/>
        </authorList>
    </citation>
    <scope>NUCLEOTIDE SEQUENCE [LARGE SCALE GENOMIC DNA]</scope>
    <source>
        <strain evidence="2 3">DSM 3089</strain>
    </source>
</reference>
<accession>A0A1M5VAW8</accession>
<evidence type="ECO:0000313" key="3">
    <source>
        <dbReference type="Proteomes" id="UP000184526"/>
    </source>
</evidence>